<dbReference type="OrthoDB" id="9807157at2"/>
<dbReference type="Gene3D" id="3.40.640.10">
    <property type="entry name" value="Type I PLP-dependent aspartate aminotransferase-like (Major domain)"/>
    <property type="match status" value="1"/>
</dbReference>
<evidence type="ECO:0000313" key="6">
    <source>
        <dbReference type="EMBL" id="PTQ94798.1"/>
    </source>
</evidence>
<dbReference type="GO" id="GO:0030170">
    <property type="term" value="F:pyridoxal phosphate binding"/>
    <property type="evidence" value="ECO:0007669"/>
    <property type="project" value="InterPro"/>
</dbReference>
<comment type="cofactor">
    <cofactor evidence="1">
        <name>pyridoxal 5'-phosphate</name>
        <dbReference type="ChEBI" id="CHEBI:597326"/>
    </cofactor>
</comment>
<evidence type="ECO:0000313" key="7">
    <source>
        <dbReference type="Proteomes" id="UP000244168"/>
    </source>
</evidence>
<evidence type="ECO:0000256" key="4">
    <source>
        <dbReference type="ARBA" id="ARBA00022898"/>
    </source>
</evidence>
<name>A0A2T5J6K5_9SPHI</name>
<feature type="domain" description="Aminotransferase class I/classII large" evidence="5">
    <location>
        <begin position="31"/>
        <end position="364"/>
    </location>
</feature>
<evidence type="ECO:0000256" key="3">
    <source>
        <dbReference type="ARBA" id="ARBA00022679"/>
    </source>
</evidence>
<dbReference type="InterPro" id="IPR015421">
    <property type="entry name" value="PyrdxlP-dep_Trfase_major"/>
</dbReference>
<evidence type="ECO:0000256" key="2">
    <source>
        <dbReference type="ARBA" id="ARBA00010008"/>
    </source>
</evidence>
<accession>A0A2T5J6K5</accession>
<keyword evidence="3" id="KW-0808">Transferase</keyword>
<comment type="similarity">
    <text evidence="2">Belongs to the class-II pyridoxal-phosphate-dependent aminotransferase family. BioF subfamily.</text>
</comment>
<reference evidence="6 7" key="1">
    <citation type="submission" date="2018-04" db="EMBL/GenBank/DDBJ databases">
        <title>Genomic Encyclopedia of Archaeal and Bacterial Type Strains, Phase II (KMG-II): from individual species to whole genera.</title>
        <authorList>
            <person name="Goeker M."/>
        </authorList>
    </citation>
    <scope>NUCLEOTIDE SEQUENCE [LARGE SCALE GENOMIC DNA]</scope>
    <source>
        <strain evidence="6 7">DSM 26809</strain>
    </source>
</reference>
<dbReference type="PANTHER" id="PTHR13693">
    <property type="entry name" value="CLASS II AMINOTRANSFERASE/8-AMINO-7-OXONONANOATE SYNTHASE"/>
    <property type="match status" value="1"/>
</dbReference>
<dbReference type="PANTHER" id="PTHR13693:SF77">
    <property type="entry name" value="8-AMINO-7-OXONONANOATE SYNTHASE"/>
    <property type="match status" value="1"/>
</dbReference>
<dbReference type="RefSeq" id="WP_107829454.1">
    <property type="nucleotide sequence ID" value="NZ_CP160205.1"/>
</dbReference>
<organism evidence="6 7">
    <name type="scientific">Mucilaginibacter yixingensis</name>
    <dbReference type="NCBI Taxonomy" id="1295612"/>
    <lineage>
        <taxon>Bacteria</taxon>
        <taxon>Pseudomonadati</taxon>
        <taxon>Bacteroidota</taxon>
        <taxon>Sphingobacteriia</taxon>
        <taxon>Sphingobacteriales</taxon>
        <taxon>Sphingobacteriaceae</taxon>
        <taxon>Mucilaginibacter</taxon>
    </lineage>
</organism>
<dbReference type="InterPro" id="IPR050087">
    <property type="entry name" value="AON_synthase_class-II"/>
</dbReference>
<dbReference type="InterPro" id="IPR015424">
    <property type="entry name" value="PyrdxlP-dep_Trfase"/>
</dbReference>
<evidence type="ECO:0000259" key="5">
    <source>
        <dbReference type="Pfam" id="PF00155"/>
    </source>
</evidence>
<dbReference type="Pfam" id="PF00155">
    <property type="entry name" value="Aminotran_1_2"/>
    <property type="match status" value="1"/>
</dbReference>
<keyword evidence="7" id="KW-1185">Reference proteome</keyword>
<dbReference type="SUPFAM" id="SSF53383">
    <property type="entry name" value="PLP-dependent transferases"/>
    <property type="match status" value="1"/>
</dbReference>
<gene>
    <name evidence="6" type="ORF">C8P68_1068</name>
</gene>
<proteinExistence type="inferred from homology"/>
<dbReference type="AlphaFoldDB" id="A0A2T5J6K5"/>
<dbReference type="Proteomes" id="UP000244168">
    <property type="component" value="Unassembled WGS sequence"/>
</dbReference>
<protein>
    <submittedName>
        <fullName evidence="6">8-amino-7-oxononanoate synthase</fullName>
    </submittedName>
</protein>
<dbReference type="InterPro" id="IPR004839">
    <property type="entry name" value="Aminotransferase_I/II_large"/>
</dbReference>
<dbReference type="InterPro" id="IPR015422">
    <property type="entry name" value="PyrdxlP-dep_Trfase_small"/>
</dbReference>
<dbReference type="EMBL" id="QAOQ01000006">
    <property type="protein sequence ID" value="PTQ94798.1"/>
    <property type="molecule type" value="Genomic_DNA"/>
</dbReference>
<dbReference type="Gene3D" id="3.90.1150.10">
    <property type="entry name" value="Aspartate Aminotransferase, domain 1"/>
    <property type="match status" value="1"/>
</dbReference>
<evidence type="ECO:0000256" key="1">
    <source>
        <dbReference type="ARBA" id="ARBA00001933"/>
    </source>
</evidence>
<comment type="caution">
    <text evidence="6">The sequence shown here is derived from an EMBL/GenBank/DDBJ whole genome shotgun (WGS) entry which is preliminary data.</text>
</comment>
<keyword evidence="4" id="KW-0663">Pyridoxal phosphate</keyword>
<dbReference type="GO" id="GO:0016740">
    <property type="term" value="F:transferase activity"/>
    <property type="evidence" value="ECO:0007669"/>
    <property type="project" value="UniProtKB-KW"/>
</dbReference>
<dbReference type="GO" id="GO:0009102">
    <property type="term" value="P:biotin biosynthetic process"/>
    <property type="evidence" value="ECO:0007669"/>
    <property type="project" value="TreeGrafter"/>
</dbReference>
<sequence length="371" mass="40142">MNKVQAFIQQSLQARKTAGNYREQKPATQLADFCSNDYLGFARSATLKQRVDDELRALPSQNGSGGSRLLAGNTAYAEALENQIAQTHGFEAALLYNSGYDANVGLFSSLPQRGDTVITDELIHASIIDGIRLSNANRYTFKHNDLSALEQKLKNAAGRVYVAVESIYSMDGDRAPLAAIAQLAAQYDAALIVDEAHATGVFGYGLVETAGLQQQVFAKIITYGKAMGCHGAAIAGSHLLHDYLVNFSRSFIYTTAAPLHQLTTIKMAYQLLESSSAQTEKLHQHINRFKSKVSASVQIIPSDSAIQCIVAGSNEKARAMASHLQTNGFDVRPVLSPTVAAGTERLRICLHAFNTDGEIDTLADLINNFTL</sequence>